<evidence type="ECO:0000313" key="2">
    <source>
        <dbReference type="EMBL" id="KOC70401.1"/>
    </source>
</evidence>
<sequence length="377" mass="43422">RMITRSMLLLMVSITFLFTQQSLQVSGNVLPDKRVSMGFQGMRGKKSVISTDHEELSKRAPMGFQGMRGKKIPAFVPVENEFLTEDTNKRTPMGFQGMRGKKNNLANDFQDTYLLEDYEKRAPMGFQGMRGKKTSIEDEYYKRAPMGFQGMRGKKSLEQILNELKKRSTMGLFQDLRGMETYQDDYPEDYEKKMLSMDEYRNIRDKEEFLREWEKRAPMGFQGTRGKKMILDALGDLDIHGVQGNQDTFDNYLDYSINPFGGDYKKSDMDFQDIEGGSELLKGARMGFHGMRDKRDATKIYGPNSSIARTTMGYQDNLMSNRRNDLAAYEIEKRSPLRYLGVRGKKNPRWEFRGKFVGVRGKKSSTLQTIGQGQAVF</sequence>
<keyword evidence="3" id="KW-1185">Reference proteome</keyword>
<dbReference type="Proteomes" id="UP000053825">
    <property type="component" value="Unassembled WGS sequence"/>
</dbReference>
<feature type="chain" id="PRO_5005575355" evidence="1">
    <location>
        <begin position="20"/>
        <end position="377"/>
    </location>
</feature>
<dbReference type="AlphaFoldDB" id="A0A0L7RI45"/>
<dbReference type="EMBL" id="KQ414590">
    <property type="protein sequence ID" value="KOC70401.1"/>
    <property type="molecule type" value="Genomic_DNA"/>
</dbReference>
<dbReference type="OrthoDB" id="5919137at2759"/>
<evidence type="ECO:0000256" key="1">
    <source>
        <dbReference type="SAM" id="SignalP"/>
    </source>
</evidence>
<gene>
    <name evidence="2" type="ORF">WH47_02904</name>
</gene>
<protein>
    <submittedName>
        <fullName evidence="2">Tachykinin</fullName>
    </submittedName>
</protein>
<organism evidence="2 3">
    <name type="scientific">Habropoda laboriosa</name>
    <dbReference type="NCBI Taxonomy" id="597456"/>
    <lineage>
        <taxon>Eukaryota</taxon>
        <taxon>Metazoa</taxon>
        <taxon>Ecdysozoa</taxon>
        <taxon>Arthropoda</taxon>
        <taxon>Hexapoda</taxon>
        <taxon>Insecta</taxon>
        <taxon>Pterygota</taxon>
        <taxon>Neoptera</taxon>
        <taxon>Endopterygota</taxon>
        <taxon>Hymenoptera</taxon>
        <taxon>Apocrita</taxon>
        <taxon>Aculeata</taxon>
        <taxon>Apoidea</taxon>
        <taxon>Anthophila</taxon>
        <taxon>Apidae</taxon>
        <taxon>Habropoda</taxon>
    </lineage>
</organism>
<accession>A0A0L7RI45</accession>
<dbReference type="STRING" id="597456.A0A0L7RI45"/>
<evidence type="ECO:0000313" key="3">
    <source>
        <dbReference type="Proteomes" id="UP000053825"/>
    </source>
</evidence>
<name>A0A0L7RI45_9HYME</name>
<feature type="signal peptide" evidence="1">
    <location>
        <begin position="1"/>
        <end position="19"/>
    </location>
</feature>
<feature type="non-terminal residue" evidence="2">
    <location>
        <position position="1"/>
    </location>
</feature>
<keyword evidence="1" id="KW-0732">Signal</keyword>
<proteinExistence type="predicted"/>
<reference evidence="2 3" key="1">
    <citation type="submission" date="2015-07" db="EMBL/GenBank/DDBJ databases">
        <title>The genome of Habropoda laboriosa.</title>
        <authorList>
            <person name="Pan H."/>
            <person name="Kapheim K."/>
        </authorList>
    </citation>
    <scope>NUCLEOTIDE SEQUENCE [LARGE SCALE GENOMIC DNA]</scope>
    <source>
        <strain evidence="2">0110345459</strain>
    </source>
</reference>